<dbReference type="Proteomes" id="UP000442533">
    <property type="component" value="Unassembled WGS sequence"/>
</dbReference>
<evidence type="ECO:0000313" key="2">
    <source>
        <dbReference type="Proteomes" id="UP000442533"/>
    </source>
</evidence>
<protein>
    <submittedName>
        <fullName evidence="1">Uncharacterized protein</fullName>
    </submittedName>
</protein>
<dbReference type="OrthoDB" id="7882014at2"/>
<dbReference type="EMBL" id="WMIF01000027">
    <property type="protein sequence ID" value="MTH36028.1"/>
    <property type="molecule type" value="Genomic_DNA"/>
</dbReference>
<proteinExistence type="predicted"/>
<comment type="caution">
    <text evidence="1">The sequence shown here is derived from an EMBL/GenBank/DDBJ whole genome shotgun (WGS) entry which is preliminary data.</text>
</comment>
<name>A0A844HAX1_9RHOB</name>
<keyword evidence="2" id="KW-1185">Reference proteome</keyword>
<gene>
    <name evidence="1" type="ORF">GL279_15610</name>
</gene>
<accession>A0A844HAX1</accession>
<dbReference type="AlphaFoldDB" id="A0A844HAX1"/>
<evidence type="ECO:0000313" key="1">
    <source>
        <dbReference type="EMBL" id="MTH36028.1"/>
    </source>
</evidence>
<sequence>MTDSMFATPDRIEIVGATDRGLRARQNQLAVLGVPMICPARFLVLLIEDDGGQAVLWDGASYAQAIIEAERCAADWSVPVLDRVV</sequence>
<reference evidence="1 2" key="1">
    <citation type="submission" date="2019-11" db="EMBL/GenBank/DDBJ databases">
        <authorList>
            <person name="Dong K."/>
        </authorList>
    </citation>
    <scope>NUCLEOTIDE SEQUENCE [LARGE SCALE GENOMIC DNA]</scope>
    <source>
        <strain evidence="1 2">JCM 17370</strain>
    </source>
</reference>
<dbReference type="RefSeq" id="WP_155065539.1">
    <property type="nucleotide sequence ID" value="NZ_WMIF01000027.1"/>
</dbReference>
<organism evidence="1 2">
    <name type="scientific">Paracoccus limosus</name>
    <dbReference type="NCBI Taxonomy" id="913252"/>
    <lineage>
        <taxon>Bacteria</taxon>
        <taxon>Pseudomonadati</taxon>
        <taxon>Pseudomonadota</taxon>
        <taxon>Alphaproteobacteria</taxon>
        <taxon>Rhodobacterales</taxon>
        <taxon>Paracoccaceae</taxon>
        <taxon>Paracoccus</taxon>
    </lineage>
</organism>